<dbReference type="Proteomes" id="UP000011555">
    <property type="component" value="Unassembled WGS sequence"/>
</dbReference>
<dbReference type="EMBL" id="AOLZ01000027">
    <property type="protein sequence ID" value="EMA35294.1"/>
    <property type="molecule type" value="Genomic_DNA"/>
</dbReference>
<reference evidence="1 4" key="1">
    <citation type="journal article" date="2011" name="J. Bacteriol.">
        <title>Genome sequence of Halobiforma lacisalsi AJ5, an extremely halophilic archaeon which harbors a bop gene.</title>
        <authorList>
            <person name="Jiang X."/>
            <person name="Wang S."/>
            <person name="Cheng H."/>
            <person name="Huo Y."/>
            <person name="Zhang X."/>
            <person name="Zhu X."/>
            <person name="Han X."/>
            <person name="Ni P."/>
            <person name="Wu M."/>
        </authorList>
    </citation>
    <scope>NUCLEOTIDE SEQUENCE [LARGE SCALE GENOMIC DNA]</scope>
    <source>
        <strain evidence="1 4">AJ5</strain>
    </source>
</reference>
<sequence>MTSRLQDKVHGSAEYQALTAQQQASEAPPDREETVADAVDPVIGLEKGKAEFWMQVAQLLLLYLILRELQRGGA</sequence>
<proteinExistence type="predicted"/>
<evidence type="ECO:0000313" key="2">
    <source>
        <dbReference type="EMBL" id="EMA35294.1"/>
    </source>
</evidence>
<reference evidence="1" key="3">
    <citation type="submission" date="2017-01" db="EMBL/GenBank/DDBJ databases">
        <authorList>
            <person name="Mah S.A."/>
            <person name="Swanson W.J."/>
            <person name="Moy G.W."/>
            <person name="Vacquier V.D."/>
        </authorList>
    </citation>
    <scope>NUCLEOTIDE SEQUENCE</scope>
    <source>
        <strain evidence="1">AJ5</strain>
    </source>
</reference>
<keyword evidence="3" id="KW-1185">Reference proteome</keyword>
<evidence type="ECO:0000313" key="1">
    <source>
        <dbReference type="EMBL" id="APW99404.1"/>
    </source>
</evidence>
<evidence type="ECO:0000313" key="4">
    <source>
        <dbReference type="Proteomes" id="UP000186547"/>
    </source>
</evidence>
<evidence type="ECO:0000313" key="3">
    <source>
        <dbReference type="Proteomes" id="UP000011555"/>
    </source>
</evidence>
<name>M0LS84_NATLA</name>
<dbReference type="AlphaFoldDB" id="M0LS84"/>
<gene>
    <name evidence="2" type="ORF">C445_05558</name>
    <name evidence="1" type="ORF">CHINAEXTREME_17225</name>
</gene>
<dbReference type="Proteomes" id="UP000186547">
    <property type="component" value="Chromosome"/>
</dbReference>
<protein>
    <submittedName>
        <fullName evidence="2">Uncharacterized protein</fullName>
    </submittedName>
</protein>
<dbReference type="RefSeq" id="WP_007140849.1">
    <property type="nucleotide sequence ID" value="NZ_AOLZ01000027.1"/>
</dbReference>
<dbReference type="KEGG" id="hlc:CHINAEXTREME17225"/>
<dbReference type="GeneID" id="30922903"/>
<dbReference type="EMBL" id="CP019285">
    <property type="protein sequence ID" value="APW99404.1"/>
    <property type="molecule type" value="Genomic_DNA"/>
</dbReference>
<organism evidence="2 3">
    <name type="scientific">Natronobacterium lacisalsi AJ5</name>
    <dbReference type="NCBI Taxonomy" id="358396"/>
    <lineage>
        <taxon>Archaea</taxon>
        <taxon>Methanobacteriati</taxon>
        <taxon>Methanobacteriota</taxon>
        <taxon>Stenosarchaea group</taxon>
        <taxon>Halobacteria</taxon>
        <taxon>Halobacteriales</taxon>
        <taxon>Natrialbaceae</taxon>
        <taxon>Natronobacterium</taxon>
    </lineage>
</organism>
<reference evidence="2 3" key="2">
    <citation type="journal article" date="2014" name="PLoS Genet.">
        <title>Phylogenetically driven sequencing of extremely halophilic archaea reveals strategies for static and dynamic osmo-response.</title>
        <authorList>
            <person name="Becker E.A."/>
            <person name="Seitzer P.M."/>
            <person name="Tritt A."/>
            <person name="Larsen D."/>
            <person name="Krusor M."/>
            <person name="Yao A.I."/>
            <person name="Wu D."/>
            <person name="Madern D."/>
            <person name="Eisen J.A."/>
            <person name="Darling A.E."/>
            <person name="Facciotti M.T."/>
        </authorList>
    </citation>
    <scope>NUCLEOTIDE SEQUENCE [LARGE SCALE GENOMIC DNA]</scope>
    <source>
        <strain evidence="2 3">AJ5</strain>
    </source>
</reference>
<accession>M0LS84</accession>
<dbReference type="STRING" id="358396.CHINAEXTREME_17225"/>